<sequence length="445" mass="51484">MTSPALLLLLSIALLFHILGTIKLSNDLNNLPSLLSSYNHPIIQKLLEWRKRNENSETLLSLQQEDVTAVKCSMQFVIFSKSWFLNSVQRSPSQQQLLIKTLKSIVRLRNLRIFNPCIWVVQDKKKNTKNDEILKKHFHQELGRITVTNSLQPLKIEFSKIELKPNLRSSTSTLIYLVEEGFEFCENVLHHLMNIANEFKAKKQKKQIIFRASTGIVNGLIFHENIMSEFLDKFMKSSIKKKPILNELLVMDFLKKRDLYMYRWQLMSNSEVTLSKNFAVSAVKTQPQCHETLIDPTSIFSFDLDHCTHSNFSPCQRKTFNSDKNGEFVHDTAQEEIFPATSKLSLSQLQQAESVLSQAGSSCDKACKKKGMKCNSDYFPYINRCDEFKQFHHLKCECVREVEASSRSPYFNQDQCVIALRRSMFRCDSNPKSTTERRLCPCSPK</sequence>
<gene>
    <name evidence="3" type="ORF">C9374_006888</name>
</gene>
<comment type="caution">
    <text evidence="3">The sequence shown here is derived from an EMBL/GenBank/DDBJ whole genome shotgun (WGS) entry which is preliminary data.</text>
</comment>
<accession>A0AA88H5Z9</accession>
<feature type="chain" id="PRO_5041687849" description="Glycosyltransferase family 18 catalytic domain-containing protein" evidence="1">
    <location>
        <begin position="21"/>
        <end position="445"/>
    </location>
</feature>
<dbReference type="Pfam" id="PF15024">
    <property type="entry name" value="Glyco_transf_18"/>
    <property type="match status" value="1"/>
</dbReference>
<dbReference type="GO" id="GO:0030144">
    <property type="term" value="F:alpha-1,6-mannosylglycoprotein 6-beta-N-acetylglucosaminyltransferase activity"/>
    <property type="evidence" value="ECO:0007669"/>
    <property type="project" value="InterPro"/>
</dbReference>
<feature type="signal peptide" evidence="1">
    <location>
        <begin position="1"/>
        <end position="20"/>
    </location>
</feature>
<dbReference type="Proteomes" id="UP000816034">
    <property type="component" value="Unassembled WGS sequence"/>
</dbReference>
<dbReference type="GeneID" id="68099342"/>
<evidence type="ECO:0000256" key="1">
    <source>
        <dbReference type="SAM" id="SignalP"/>
    </source>
</evidence>
<protein>
    <recommendedName>
        <fullName evidence="2">Glycosyltransferase family 18 catalytic domain-containing protein</fullName>
    </recommendedName>
</protein>
<feature type="domain" description="Glycosyltransferase family 18 catalytic" evidence="2">
    <location>
        <begin position="349"/>
        <end position="442"/>
    </location>
</feature>
<evidence type="ECO:0000313" key="3">
    <source>
        <dbReference type="EMBL" id="KAG2393357.1"/>
    </source>
</evidence>
<evidence type="ECO:0000313" key="4">
    <source>
        <dbReference type="Proteomes" id="UP000816034"/>
    </source>
</evidence>
<evidence type="ECO:0000259" key="2">
    <source>
        <dbReference type="Pfam" id="PF15024"/>
    </source>
</evidence>
<keyword evidence="1" id="KW-0732">Signal</keyword>
<name>A0AA88H5Z9_NAELO</name>
<reference evidence="3 4" key="1">
    <citation type="journal article" date="2018" name="BMC Genomics">
        <title>The genome of Naegleria lovaniensis, the basis for a comparative approach to unravel pathogenicity factors of the human pathogenic amoeba N. fowleri.</title>
        <authorList>
            <person name="Liechti N."/>
            <person name="Schurch N."/>
            <person name="Bruggmann R."/>
            <person name="Wittwer M."/>
        </authorList>
    </citation>
    <scope>NUCLEOTIDE SEQUENCE [LARGE SCALE GENOMIC DNA]</scope>
    <source>
        <strain evidence="3 4">ATCC 30569</strain>
    </source>
</reference>
<dbReference type="RefSeq" id="XP_044555251.1">
    <property type="nucleotide sequence ID" value="XM_044696797.1"/>
</dbReference>
<proteinExistence type="predicted"/>
<organism evidence="3 4">
    <name type="scientific">Naegleria lovaniensis</name>
    <name type="common">Amoeba</name>
    <dbReference type="NCBI Taxonomy" id="51637"/>
    <lineage>
        <taxon>Eukaryota</taxon>
        <taxon>Discoba</taxon>
        <taxon>Heterolobosea</taxon>
        <taxon>Tetramitia</taxon>
        <taxon>Eutetramitia</taxon>
        <taxon>Vahlkampfiidae</taxon>
        <taxon>Naegleria</taxon>
    </lineage>
</organism>
<keyword evidence="4" id="KW-1185">Reference proteome</keyword>
<dbReference type="InterPro" id="IPR026116">
    <property type="entry name" value="GT18_cat"/>
</dbReference>
<dbReference type="EMBL" id="PYSW02000002">
    <property type="protein sequence ID" value="KAG2393357.1"/>
    <property type="molecule type" value="Genomic_DNA"/>
</dbReference>
<dbReference type="AlphaFoldDB" id="A0AA88H5Z9"/>